<dbReference type="GeneID" id="100902500"/>
<dbReference type="Pfam" id="PF00069">
    <property type="entry name" value="Pkinase"/>
    <property type="match status" value="1"/>
</dbReference>
<dbReference type="EC" id="2.7.11.1" evidence="1"/>
<comment type="similarity">
    <text evidence="10">Belongs to the protein kinase superfamily.</text>
</comment>
<dbReference type="Gene3D" id="1.10.510.10">
    <property type="entry name" value="Transferase(Phosphotransferase) domain 1"/>
    <property type="match status" value="1"/>
</dbReference>
<dbReference type="FunFam" id="3.30.200.20:FF:000088">
    <property type="entry name" value="Casein kinase II subunit alpha"/>
    <property type="match status" value="1"/>
</dbReference>
<keyword evidence="2 10" id="KW-0723">Serine/threonine-protein kinase</keyword>
<dbReference type="GO" id="GO:0005956">
    <property type="term" value="C:protein kinase CK2 complex"/>
    <property type="evidence" value="ECO:0007669"/>
    <property type="project" value="TreeGrafter"/>
</dbReference>
<evidence type="ECO:0000256" key="7">
    <source>
        <dbReference type="ARBA" id="ARBA00047899"/>
    </source>
</evidence>
<evidence type="ECO:0000256" key="8">
    <source>
        <dbReference type="ARBA" id="ARBA00048679"/>
    </source>
</evidence>
<dbReference type="KEGG" id="goe:100902500"/>
<comment type="catalytic activity">
    <reaction evidence="8">
        <text>L-seryl-[protein] + ATP = O-phospho-L-seryl-[protein] + ADP + H(+)</text>
        <dbReference type="Rhea" id="RHEA:17989"/>
        <dbReference type="Rhea" id="RHEA-COMP:9863"/>
        <dbReference type="Rhea" id="RHEA-COMP:11604"/>
        <dbReference type="ChEBI" id="CHEBI:15378"/>
        <dbReference type="ChEBI" id="CHEBI:29999"/>
        <dbReference type="ChEBI" id="CHEBI:30616"/>
        <dbReference type="ChEBI" id="CHEBI:83421"/>
        <dbReference type="ChEBI" id="CHEBI:456216"/>
        <dbReference type="EC" id="2.7.11.1"/>
    </reaction>
</comment>
<gene>
    <name evidence="13" type="primary">LOC100902500</name>
</gene>
<dbReference type="InterPro" id="IPR011009">
    <property type="entry name" value="Kinase-like_dom_sf"/>
</dbReference>
<dbReference type="SUPFAM" id="SSF56112">
    <property type="entry name" value="Protein kinase-like (PK-like)"/>
    <property type="match status" value="1"/>
</dbReference>
<dbReference type="RefSeq" id="XP_003743485.1">
    <property type="nucleotide sequence ID" value="XM_003743437.2"/>
</dbReference>
<dbReference type="InterPro" id="IPR017441">
    <property type="entry name" value="Protein_kinase_ATP_BS"/>
</dbReference>
<dbReference type="InterPro" id="IPR000719">
    <property type="entry name" value="Prot_kinase_dom"/>
</dbReference>
<dbReference type="PANTHER" id="PTHR24054:SF0">
    <property type="entry name" value="CASEIN KINASE II SUBUNIT ALPHA"/>
    <property type="match status" value="1"/>
</dbReference>
<name>A0AAJ6QTG4_9ACAR</name>
<dbReference type="AlphaFoldDB" id="A0AAJ6QTG4"/>
<organism evidence="12 13">
    <name type="scientific">Galendromus occidentalis</name>
    <name type="common">western predatory mite</name>
    <dbReference type="NCBI Taxonomy" id="34638"/>
    <lineage>
        <taxon>Eukaryota</taxon>
        <taxon>Metazoa</taxon>
        <taxon>Ecdysozoa</taxon>
        <taxon>Arthropoda</taxon>
        <taxon>Chelicerata</taxon>
        <taxon>Arachnida</taxon>
        <taxon>Acari</taxon>
        <taxon>Parasitiformes</taxon>
        <taxon>Mesostigmata</taxon>
        <taxon>Gamasina</taxon>
        <taxon>Phytoseioidea</taxon>
        <taxon>Phytoseiidae</taxon>
        <taxon>Typhlodrominae</taxon>
        <taxon>Galendromus</taxon>
    </lineage>
</organism>
<evidence type="ECO:0000256" key="10">
    <source>
        <dbReference type="RuleBase" id="RU000304"/>
    </source>
</evidence>
<evidence type="ECO:0000313" key="13">
    <source>
        <dbReference type="RefSeq" id="XP_003743485.1"/>
    </source>
</evidence>
<evidence type="ECO:0000259" key="11">
    <source>
        <dbReference type="PROSITE" id="PS50011"/>
    </source>
</evidence>
<feature type="binding site" evidence="9">
    <location>
        <position position="85"/>
    </location>
    <ligand>
        <name>ATP</name>
        <dbReference type="ChEBI" id="CHEBI:30616"/>
    </ligand>
</feature>
<dbReference type="InterPro" id="IPR045216">
    <property type="entry name" value="CK2_alpha"/>
</dbReference>
<evidence type="ECO:0000256" key="9">
    <source>
        <dbReference type="PROSITE-ProRule" id="PRU10141"/>
    </source>
</evidence>
<dbReference type="GO" id="GO:0004674">
    <property type="term" value="F:protein serine/threonine kinase activity"/>
    <property type="evidence" value="ECO:0007669"/>
    <property type="project" value="UniProtKB-KW"/>
</dbReference>
<reference evidence="13" key="1">
    <citation type="submission" date="2025-08" db="UniProtKB">
        <authorList>
            <consortium name="RefSeq"/>
        </authorList>
    </citation>
    <scope>IDENTIFICATION</scope>
</reference>
<dbReference type="PROSITE" id="PS00108">
    <property type="entry name" value="PROTEIN_KINASE_ST"/>
    <property type="match status" value="1"/>
</dbReference>
<dbReference type="PANTHER" id="PTHR24054">
    <property type="entry name" value="CASEIN KINASE II SUBUNIT ALPHA"/>
    <property type="match status" value="1"/>
</dbReference>
<dbReference type="PROSITE" id="PS50011">
    <property type="entry name" value="PROTEIN_KINASE_DOM"/>
    <property type="match status" value="1"/>
</dbReference>
<dbReference type="GO" id="GO:0005829">
    <property type="term" value="C:cytosol"/>
    <property type="evidence" value="ECO:0007669"/>
    <property type="project" value="TreeGrafter"/>
</dbReference>
<feature type="domain" description="Protein kinase" evidence="11">
    <location>
        <begin position="49"/>
        <end position="334"/>
    </location>
</feature>
<proteinExistence type="inferred from homology"/>
<dbReference type="Proteomes" id="UP000694867">
    <property type="component" value="Unplaced"/>
</dbReference>
<dbReference type="SMART" id="SM00220">
    <property type="entry name" value="S_TKc"/>
    <property type="match status" value="1"/>
</dbReference>
<evidence type="ECO:0000256" key="6">
    <source>
        <dbReference type="ARBA" id="ARBA00022840"/>
    </source>
</evidence>
<dbReference type="FunFam" id="1.10.510.10:FF:000459">
    <property type="entry name" value="Casein kinase II subunit alpha"/>
    <property type="match status" value="1"/>
</dbReference>
<evidence type="ECO:0000256" key="4">
    <source>
        <dbReference type="ARBA" id="ARBA00022741"/>
    </source>
</evidence>
<dbReference type="GO" id="GO:0005524">
    <property type="term" value="F:ATP binding"/>
    <property type="evidence" value="ECO:0007669"/>
    <property type="project" value="UniProtKB-UniRule"/>
</dbReference>
<keyword evidence="12" id="KW-1185">Reference proteome</keyword>
<dbReference type="GO" id="GO:0006357">
    <property type="term" value="P:regulation of transcription by RNA polymerase II"/>
    <property type="evidence" value="ECO:0007669"/>
    <property type="project" value="UniProtKB-ARBA"/>
</dbReference>
<dbReference type="InterPro" id="IPR008271">
    <property type="entry name" value="Ser/Thr_kinase_AS"/>
</dbReference>
<comment type="catalytic activity">
    <reaction evidence="7">
        <text>L-threonyl-[protein] + ATP = O-phospho-L-threonyl-[protein] + ADP + H(+)</text>
        <dbReference type="Rhea" id="RHEA:46608"/>
        <dbReference type="Rhea" id="RHEA-COMP:11060"/>
        <dbReference type="Rhea" id="RHEA-COMP:11605"/>
        <dbReference type="ChEBI" id="CHEBI:15378"/>
        <dbReference type="ChEBI" id="CHEBI:30013"/>
        <dbReference type="ChEBI" id="CHEBI:30616"/>
        <dbReference type="ChEBI" id="CHEBI:61977"/>
        <dbReference type="ChEBI" id="CHEBI:456216"/>
        <dbReference type="EC" id="2.7.11.1"/>
    </reaction>
</comment>
<keyword evidence="6 9" id="KW-0067">ATP-binding</keyword>
<evidence type="ECO:0000256" key="1">
    <source>
        <dbReference type="ARBA" id="ARBA00012513"/>
    </source>
</evidence>
<evidence type="ECO:0000313" key="12">
    <source>
        <dbReference type="Proteomes" id="UP000694867"/>
    </source>
</evidence>
<keyword evidence="3" id="KW-0808">Transferase</keyword>
<sequence>MASSLKNNNNNNTLVPSVPRMYSEVLRNKPAIYWDYEQMKLKYGNHDDYELVRRLGRGKYSEVFGAVHVKTEAACVIKVLKAVKKKKIKREVKILQNLRDGPNIIKFFEVLKNPASEYTALAVELVHCVDHRTLYPTFGTSDIQYYMFRLLTALDYAHSHGIMHRDVKPHNVMIDPKRKILRLIDWGLAEFYHTCQDYNVKVASRYFKAPELLLDYVYYDYSIDMWSFGCMLAAIIFRREPFFQGADNNDQLVKIVKVLGIRNLRIYAKKYNIHVDPAVLESVERRQKRAWEDFVTKSNHDVATKVAIDLVDRLLLYDHSERLTAREALQHEYFLNVQPPSPDETSALEASTSNP</sequence>
<keyword evidence="5 13" id="KW-0418">Kinase</keyword>
<dbReference type="CDD" id="cd14132">
    <property type="entry name" value="STKc_CK2_alpha"/>
    <property type="match status" value="1"/>
</dbReference>
<dbReference type="GO" id="GO:0051726">
    <property type="term" value="P:regulation of cell cycle"/>
    <property type="evidence" value="ECO:0007669"/>
    <property type="project" value="TreeGrafter"/>
</dbReference>
<dbReference type="GO" id="GO:0031981">
    <property type="term" value="C:nuclear lumen"/>
    <property type="evidence" value="ECO:0007669"/>
    <property type="project" value="UniProtKB-ARBA"/>
</dbReference>
<dbReference type="Gene3D" id="3.30.200.20">
    <property type="entry name" value="Phosphorylase Kinase, domain 1"/>
    <property type="match status" value="1"/>
</dbReference>
<evidence type="ECO:0000256" key="2">
    <source>
        <dbReference type="ARBA" id="ARBA00022527"/>
    </source>
</evidence>
<keyword evidence="4 9" id="KW-0547">Nucleotide-binding</keyword>
<protein>
    <recommendedName>
        <fullName evidence="1">non-specific serine/threonine protein kinase</fullName>
        <ecNumber evidence="1">2.7.11.1</ecNumber>
    </recommendedName>
</protein>
<dbReference type="PROSITE" id="PS00107">
    <property type="entry name" value="PROTEIN_KINASE_ATP"/>
    <property type="match status" value="1"/>
</dbReference>
<accession>A0AAJ6QTG4</accession>
<evidence type="ECO:0000256" key="5">
    <source>
        <dbReference type="ARBA" id="ARBA00022777"/>
    </source>
</evidence>
<evidence type="ECO:0000256" key="3">
    <source>
        <dbReference type="ARBA" id="ARBA00022679"/>
    </source>
</evidence>